<proteinExistence type="predicted"/>
<comment type="caution">
    <text evidence="2">The sequence shown here is derived from an EMBL/GenBank/DDBJ whole genome shotgun (WGS) entry which is preliminary data.</text>
</comment>
<dbReference type="Proteomes" id="UP000708208">
    <property type="component" value="Unassembled WGS sequence"/>
</dbReference>
<dbReference type="AlphaFoldDB" id="A0A8J2L0E9"/>
<dbReference type="SMART" id="SM01100">
    <property type="entry name" value="CRAL_TRIO_N"/>
    <property type="match status" value="1"/>
</dbReference>
<keyword evidence="3" id="KW-1185">Reference proteome</keyword>
<dbReference type="InterPro" id="IPR011074">
    <property type="entry name" value="CRAL/TRIO_N_dom"/>
</dbReference>
<evidence type="ECO:0000313" key="2">
    <source>
        <dbReference type="EMBL" id="CAG7823432.1"/>
    </source>
</evidence>
<dbReference type="OrthoDB" id="30289at2759"/>
<sequence>FRPLAVPLCEYEEQASDENLLKWLRARDFNVRAAEEMLKKVRQ</sequence>
<name>A0A8J2L0E9_9HEXA</name>
<evidence type="ECO:0000259" key="1">
    <source>
        <dbReference type="SMART" id="SM01100"/>
    </source>
</evidence>
<feature type="non-terminal residue" evidence="2">
    <location>
        <position position="1"/>
    </location>
</feature>
<dbReference type="Pfam" id="PF03765">
    <property type="entry name" value="CRAL_TRIO_N"/>
    <property type="match status" value="1"/>
</dbReference>
<reference evidence="2" key="1">
    <citation type="submission" date="2021-06" db="EMBL/GenBank/DDBJ databases">
        <authorList>
            <person name="Hodson N. C."/>
            <person name="Mongue J. A."/>
            <person name="Jaron S. K."/>
        </authorList>
    </citation>
    <scope>NUCLEOTIDE SEQUENCE</scope>
</reference>
<gene>
    <name evidence="2" type="ORF">AFUS01_LOCUS33650</name>
</gene>
<accession>A0A8J2L0E9</accession>
<organism evidence="2 3">
    <name type="scientific">Allacma fusca</name>
    <dbReference type="NCBI Taxonomy" id="39272"/>
    <lineage>
        <taxon>Eukaryota</taxon>
        <taxon>Metazoa</taxon>
        <taxon>Ecdysozoa</taxon>
        <taxon>Arthropoda</taxon>
        <taxon>Hexapoda</taxon>
        <taxon>Collembola</taxon>
        <taxon>Symphypleona</taxon>
        <taxon>Sminthuridae</taxon>
        <taxon>Allacma</taxon>
    </lineage>
</organism>
<dbReference type="EMBL" id="CAJVCH010529451">
    <property type="protein sequence ID" value="CAG7823432.1"/>
    <property type="molecule type" value="Genomic_DNA"/>
</dbReference>
<evidence type="ECO:0000313" key="3">
    <source>
        <dbReference type="Proteomes" id="UP000708208"/>
    </source>
</evidence>
<feature type="domain" description="CRAL/TRIO N-terminal" evidence="1">
    <location>
        <begin position="16"/>
        <end position="41"/>
    </location>
</feature>
<protein>
    <recommendedName>
        <fullName evidence="1">CRAL/TRIO N-terminal domain-containing protein</fullName>
    </recommendedName>
</protein>